<evidence type="ECO:0000313" key="3">
    <source>
        <dbReference type="Proteomes" id="UP001634007"/>
    </source>
</evidence>
<protein>
    <submittedName>
        <fullName evidence="2">Uncharacterized protein</fullName>
    </submittedName>
</protein>
<dbReference type="EMBL" id="JBJKBG010000005">
    <property type="protein sequence ID" value="KAL3739939.1"/>
    <property type="molecule type" value="Genomic_DNA"/>
</dbReference>
<comment type="caution">
    <text evidence="2">The sequence shown here is derived from an EMBL/GenBank/DDBJ whole genome shotgun (WGS) entry which is preliminary data.</text>
</comment>
<organism evidence="2 3">
    <name type="scientific">Eucalyptus globulus</name>
    <name type="common">Tasmanian blue gum</name>
    <dbReference type="NCBI Taxonomy" id="34317"/>
    <lineage>
        <taxon>Eukaryota</taxon>
        <taxon>Viridiplantae</taxon>
        <taxon>Streptophyta</taxon>
        <taxon>Embryophyta</taxon>
        <taxon>Tracheophyta</taxon>
        <taxon>Spermatophyta</taxon>
        <taxon>Magnoliopsida</taxon>
        <taxon>eudicotyledons</taxon>
        <taxon>Gunneridae</taxon>
        <taxon>Pentapetalae</taxon>
        <taxon>rosids</taxon>
        <taxon>malvids</taxon>
        <taxon>Myrtales</taxon>
        <taxon>Myrtaceae</taxon>
        <taxon>Myrtoideae</taxon>
        <taxon>Eucalypteae</taxon>
        <taxon>Eucalyptus</taxon>
    </lineage>
</organism>
<reference evidence="2 3" key="1">
    <citation type="submission" date="2024-11" db="EMBL/GenBank/DDBJ databases">
        <title>Chromosome-level genome assembly of Eucalyptus globulus Labill. provides insights into its genome evolution.</title>
        <authorList>
            <person name="Li X."/>
        </authorList>
    </citation>
    <scope>NUCLEOTIDE SEQUENCE [LARGE SCALE GENOMIC DNA]</scope>
    <source>
        <strain evidence="2">CL2024</strain>
        <tissue evidence="2">Fresh tender leaves</tissue>
    </source>
</reference>
<accession>A0ABD3KJ63</accession>
<dbReference type="InterPro" id="IPR023213">
    <property type="entry name" value="CAT-like_dom_sf"/>
</dbReference>
<name>A0ABD3KJ63_EUCGL</name>
<dbReference type="PANTHER" id="PTHR31642:SF266">
    <property type="entry name" value="HXXXD-TYPE ACYL-TRANSFERASE FAMILY PROTEIN"/>
    <property type="match status" value="1"/>
</dbReference>
<comment type="similarity">
    <text evidence="1">Belongs to the plant acyltransferase family.</text>
</comment>
<gene>
    <name evidence="2" type="ORF">ACJRO7_021247</name>
</gene>
<keyword evidence="3" id="KW-1185">Reference proteome</keyword>
<dbReference type="Proteomes" id="UP001634007">
    <property type="component" value="Unassembled WGS sequence"/>
</dbReference>
<dbReference type="PANTHER" id="PTHR31642">
    <property type="entry name" value="TRICHOTHECENE 3-O-ACETYLTRANSFERASE"/>
    <property type="match status" value="1"/>
</dbReference>
<dbReference type="Gene3D" id="3.30.559.10">
    <property type="entry name" value="Chloramphenicol acetyltransferase-like domain"/>
    <property type="match status" value="1"/>
</dbReference>
<proteinExistence type="inferred from homology"/>
<dbReference type="Pfam" id="PF02458">
    <property type="entry name" value="Transferase"/>
    <property type="match status" value="1"/>
</dbReference>
<dbReference type="AlphaFoldDB" id="A0ABD3KJ63"/>
<sequence length="317" mass="36440">MLLSSQFLFLEIKNLFCYQTDFCSRNINFELLSNEFLCSETYHMYIPVSTLYPPPKHKLQVDEQCETVTLRDNDRMLSRLYYVTASKLSELQQSACSNGSKRTKLESFNAFLWRMVAESSSVANNDDNKTMSRMGIVVDGRCRLMSQGEDDKPTPMSSYFGNVLSVPFEEKRAREVVEKPLSWVANVVHEFVERATMKEHFLDLIDWVEEHQPVQALARIFCKPSSKEEEEGSMALMVSSGQRFPMTEMDFGWGKLVLGSYHFPWGGKARYVMSMPSPLSNGDWVVYLHLSRSQAAFIESHAPTIFRPLTPHHLNLL</sequence>
<evidence type="ECO:0000313" key="2">
    <source>
        <dbReference type="EMBL" id="KAL3739939.1"/>
    </source>
</evidence>
<evidence type="ECO:0000256" key="1">
    <source>
        <dbReference type="ARBA" id="ARBA00009861"/>
    </source>
</evidence>
<dbReference type="InterPro" id="IPR050317">
    <property type="entry name" value="Plant_Fungal_Acyltransferase"/>
</dbReference>